<dbReference type="AlphaFoldDB" id="A0A7W9DBL5"/>
<comment type="caution">
    <text evidence="1">The sequence shown here is derived from an EMBL/GenBank/DDBJ whole genome shotgun (WGS) entry which is preliminary data.</text>
</comment>
<keyword evidence="2" id="KW-1185">Reference proteome</keyword>
<dbReference type="Proteomes" id="UP000523863">
    <property type="component" value="Unassembled WGS sequence"/>
</dbReference>
<protein>
    <recommendedName>
        <fullName evidence="3">PqqD family peptide modification chaperone</fullName>
    </recommendedName>
</protein>
<reference evidence="1 2" key="1">
    <citation type="submission" date="2020-08" db="EMBL/GenBank/DDBJ databases">
        <title>Sequencing the genomes of 1000 actinobacteria strains.</title>
        <authorList>
            <person name="Klenk H.-P."/>
        </authorList>
    </citation>
    <scope>NUCLEOTIDE SEQUENCE [LARGE SCALE GENOMIC DNA]</scope>
    <source>
        <strain evidence="1 2">DSM 23694</strain>
    </source>
</reference>
<sequence>MPQDVTPDPLSPSVVNPDFQYDGDAPLVRINALRGTLDVSGLSEDETNVVLEAWSRCDARVITAAEAAATPADQMLRRDDAGSWNVFHENLVYKATSTAIISGKGDLLMFHGAALKDPNSSKTFVLVAESGGGKTTATRELGKSFEYLTDETVGVDTELSISQFPKPLSVLEGDMVRPKVQYGPDSLGLLEPTGPASLSVICLLHRDKSGESTGASAERISTTEAVALVAPQTSSLSRLDRGLVRLCEAIDSTRGVLRIHYSEARDLSRLMSDVLHSHPSKCPAAKSAETTPDDRWVPAENLRPLDNPRFTPVGDEYMRLNVDDAIYFNDGSLCLLVGEKFTTLRGVGPFIWEMLETPLVFEDLAEEAGGIDGSPENLEQILREALDSMIANEIITRGDLIEAK</sequence>
<dbReference type="EMBL" id="JACHBL010000001">
    <property type="protein sequence ID" value="MBB5598236.1"/>
    <property type="molecule type" value="Genomic_DNA"/>
</dbReference>
<dbReference type="RefSeq" id="WP_183641652.1">
    <property type="nucleotide sequence ID" value="NZ_JACHBL010000001.1"/>
</dbReference>
<accession>A0A7W9DBL5</accession>
<evidence type="ECO:0008006" key="3">
    <source>
        <dbReference type="Google" id="ProtNLM"/>
    </source>
</evidence>
<proteinExistence type="predicted"/>
<name>A0A7W9DBL5_9MICC</name>
<gene>
    <name evidence="1" type="ORF">BKA12_001316</name>
</gene>
<evidence type="ECO:0000313" key="2">
    <source>
        <dbReference type="Proteomes" id="UP000523863"/>
    </source>
</evidence>
<evidence type="ECO:0000313" key="1">
    <source>
        <dbReference type="EMBL" id="MBB5598236.1"/>
    </source>
</evidence>
<organism evidence="1 2">
    <name type="scientific">Neomicrococcus lactis</name>
    <dbReference type="NCBI Taxonomy" id="732241"/>
    <lineage>
        <taxon>Bacteria</taxon>
        <taxon>Bacillati</taxon>
        <taxon>Actinomycetota</taxon>
        <taxon>Actinomycetes</taxon>
        <taxon>Micrococcales</taxon>
        <taxon>Micrococcaceae</taxon>
        <taxon>Neomicrococcus</taxon>
    </lineage>
</organism>